<organism evidence="1 2">
    <name type="scientific">Erwinia papayae</name>
    <dbReference type="NCBI Taxonomy" id="206499"/>
    <lineage>
        <taxon>Bacteria</taxon>
        <taxon>Pseudomonadati</taxon>
        <taxon>Pseudomonadota</taxon>
        <taxon>Gammaproteobacteria</taxon>
        <taxon>Enterobacterales</taxon>
        <taxon>Erwiniaceae</taxon>
        <taxon>Erwinia</taxon>
    </lineage>
</organism>
<keyword evidence="2" id="KW-1185">Reference proteome</keyword>
<dbReference type="RefSeq" id="WP_367167867.1">
    <property type="nucleotide sequence ID" value="NZ_JBFKZN010000006.1"/>
</dbReference>
<comment type="caution">
    <text evidence="1">The sequence shown here is derived from an EMBL/GenBank/DDBJ whole genome shotgun (WGS) entry which is preliminary data.</text>
</comment>
<proteinExistence type="predicted"/>
<evidence type="ECO:0000313" key="2">
    <source>
        <dbReference type="Proteomes" id="UP001554567"/>
    </source>
</evidence>
<dbReference type="Proteomes" id="UP001554567">
    <property type="component" value="Unassembled WGS sequence"/>
</dbReference>
<evidence type="ECO:0000313" key="1">
    <source>
        <dbReference type="EMBL" id="MEW5290322.1"/>
    </source>
</evidence>
<evidence type="ECO:0008006" key="3">
    <source>
        <dbReference type="Google" id="ProtNLM"/>
    </source>
</evidence>
<dbReference type="EMBL" id="JBFKZN010000006">
    <property type="protein sequence ID" value="MEW5290322.1"/>
    <property type="molecule type" value="Genomic_DNA"/>
</dbReference>
<name>A0ABV3N3C6_9GAMM</name>
<accession>A0ABV3N3C6</accession>
<gene>
    <name evidence="1" type="ORF">ABW286_14205</name>
</gene>
<protein>
    <recommendedName>
        <fullName evidence="3">Phage protein</fullName>
    </recommendedName>
</protein>
<reference evidence="1 2" key="1">
    <citation type="submission" date="2024-07" db="EMBL/GenBank/DDBJ databases">
        <authorList>
            <person name="Dulla G.F.J."/>
            <person name="Delorm J.G."/>
        </authorList>
    </citation>
    <scope>NUCLEOTIDE SEQUENCE [LARGE SCALE GENOMIC DNA]</scope>
    <source>
        <strain evidence="1 2">JGD 233</strain>
    </source>
</reference>
<sequence length="69" mass="7659">MEIHKTKLRLEDAGFMAKSLSGMLHAFSCHANSIEDEDMESILFIASKFADEISRGINTSVDELIKGVE</sequence>